<reference evidence="13 14" key="1">
    <citation type="submission" date="2018-06" db="EMBL/GenBank/DDBJ databases">
        <title>Genomic Encyclopedia of Type Strains, Phase III (KMG-III): the genomes of soil and plant-associated and newly described type strains.</title>
        <authorList>
            <person name="Whitman W."/>
        </authorList>
    </citation>
    <scope>NUCLEOTIDE SEQUENCE [LARGE SCALE GENOMIC DNA]</scope>
    <source>
        <strain evidence="13 14">CGMCC 4.7090</strain>
    </source>
</reference>
<feature type="transmembrane region" description="Helical" evidence="9">
    <location>
        <begin position="62"/>
        <end position="80"/>
    </location>
</feature>
<feature type="transmembrane region" description="Helical" evidence="9">
    <location>
        <begin position="89"/>
        <end position="107"/>
    </location>
</feature>
<dbReference type="PROSITE" id="PS50928">
    <property type="entry name" value="ABC_TM1"/>
    <property type="match status" value="1"/>
</dbReference>
<comment type="similarity">
    <text evidence="2 10">Belongs to the binding-protein-dependent transport system permease family. MalFG subfamily.</text>
</comment>
<organism evidence="13 14">
    <name type="scientific">Actinoplanes lutulentus</name>
    <dbReference type="NCBI Taxonomy" id="1287878"/>
    <lineage>
        <taxon>Bacteria</taxon>
        <taxon>Bacillati</taxon>
        <taxon>Actinomycetota</taxon>
        <taxon>Actinomycetes</taxon>
        <taxon>Micromonosporales</taxon>
        <taxon>Micromonosporaceae</taxon>
        <taxon>Actinoplanes</taxon>
    </lineage>
</organism>
<evidence type="ECO:0000256" key="2">
    <source>
        <dbReference type="ARBA" id="ARBA00009047"/>
    </source>
</evidence>
<keyword evidence="6 9" id="KW-0812">Transmembrane</keyword>
<dbReference type="Gene3D" id="1.10.3720.10">
    <property type="entry name" value="MetI-like"/>
    <property type="match status" value="1"/>
</dbReference>
<evidence type="ECO:0000256" key="9">
    <source>
        <dbReference type="RuleBase" id="RU363032"/>
    </source>
</evidence>
<accession>A0A327YYM9</accession>
<evidence type="ECO:0000256" key="4">
    <source>
        <dbReference type="ARBA" id="ARBA00022475"/>
    </source>
</evidence>
<dbReference type="InterPro" id="IPR035277">
    <property type="entry name" value="MalF_N"/>
</dbReference>
<dbReference type="GO" id="GO:1990060">
    <property type="term" value="C:maltose transport complex"/>
    <property type="evidence" value="ECO:0007669"/>
    <property type="project" value="TreeGrafter"/>
</dbReference>
<feature type="transmembrane region" description="Helical" evidence="9">
    <location>
        <begin position="36"/>
        <end position="56"/>
    </location>
</feature>
<dbReference type="OrthoDB" id="34224at2"/>
<feature type="transmembrane region" description="Helical" evidence="9">
    <location>
        <begin position="504"/>
        <end position="526"/>
    </location>
</feature>
<dbReference type="Gene3D" id="1.20.58.370">
    <property type="entry name" value="MalF N-terminal region-like"/>
    <property type="match status" value="1"/>
</dbReference>
<sequence>MTTKLGGPARRALPVTEPAPSEPRPQQKNTGLAGQFAKVLLLGLSVAIAIWAAFPLIAEEHWIGLAVLVAATAALLYIYLSPRHIPAKYLFPGTLFLVIFQLFPVLYTASTAFTNFGDGHRGSKEDAIVAIQTSSVTRVPGSTEYALSIATEGDPATGPIVFLITDPATKAVSIGDAGGLTPAGAVTVTSSGKVTAAEGYTVLNAGQASVRSQEITDFTVPTAGGAIRSAGLSRAYEGKAGRAYDAATDSITDTTSGKTWKADESLGSFVAADGERLVQGWKVGVGLDNFTRVLTNDSISGPFLKTLIWNFAFAIGSTGFTFILGLFIALALHSAKVRGRNFYRILLVLPYAMPAFAMLLVWRDMFNTDFGLINNLFGTDVDWFGGTASARIAVILVQLWLGYPYMFLVSTGALQAIPGELLDATKVDGAGVWQSFKSVTLPLLMIPLTPLLISSFAFNFNNFNAIWLTTEGAPFPADNTTNGATDLLITYTYRLAFGGSGAQYGFAAAISIFIFLIVAVVSTISFRRTRQLEEVYS</sequence>
<name>A0A327YYM9_9ACTN</name>
<evidence type="ECO:0000256" key="10">
    <source>
        <dbReference type="RuleBase" id="RU367050"/>
    </source>
</evidence>
<comment type="function">
    <text evidence="10">Part of the ABC transporter complex MalEFGK involved in maltose/maltodextrin import. Probably responsible for the translocation of the substrate across the membrane.</text>
</comment>
<evidence type="ECO:0000256" key="1">
    <source>
        <dbReference type="ARBA" id="ARBA00004651"/>
    </source>
</evidence>
<dbReference type="InterPro" id="IPR035906">
    <property type="entry name" value="MetI-like_sf"/>
</dbReference>
<evidence type="ECO:0000256" key="5">
    <source>
        <dbReference type="ARBA" id="ARBA00022597"/>
    </source>
</evidence>
<keyword evidence="7 9" id="KW-1133">Transmembrane helix</keyword>
<feature type="region of interest" description="Disordered" evidence="11">
    <location>
        <begin position="1"/>
        <end position="29"/>
    </location>
</feature>
<feature type="domain" description="ABC transmembrane type-1" evidence="12">
    <location>
        <begin position="307"/>
        <end position="525"/>
    </location>
</feature>
<dbReference type="RefSeq" id="WP_111654429.1">
    <property type="nucleotide sequence ID" value="NZ_JACHWI010000002.1"/>
</dbReference>
<evidence type="ECO:0000259" key="12">
    <source>
        <dbReference type="PROSITE" id="PS50928"/>
    </source>
</evidence>
<gene>
    <name evidence="13" type="ORF">B0I29_12660</name>
</gene>
<keyword evidence="8 9" id="KW-0472">Membrane</keyword>
<evidence type="ECO:0000256" key="6">
    <source>
        <dbReference type="ARBA" id="ARBA00022692"/>
    </source>
</evidence>
<dbReference type="PANTHER" id="PTHR47314">
    <property type="entry name" value="MALTOSE/MALTODEXTRIN TRANSPORT SYSTEM PERMEASE PROTEIN MALF"/>
    <property type="match status" value="1"/>
</dbReference>
<dbReference type="AlphaFoldDB" id="A0A327YYM9"/>
<keyword evidence="14" id="KW-1185">Reference proteome</keyword>
<evidence type="ECO:0000313" key="14">
    <source>
        <dbReference type="Proteomes" id="UP000249341"/>
    </source>
</evidence>
<dbReference type="InterPro" id="IPR000515">
    <property type="entry name" value="MetI-like"/>
</dbReference>
<keyword evidence="3 9" id="KW-0813">Transport</keyword>
<evidence type="ECO:0000256" key="3">
    <source>
        <dbReference type="ARBA" id="ARBA00022448"/>
    </source>
</evidence>
<dbReference type="PANTHER" id="PTHR47314:SF1">
    <property type="entry name" value="MALTOSE_MALTODEXTRIN TRANSPORT SYSTEM PERMEASE PROTEIN MALF"/>
    <property type="match status" value="1"/>
</dbReference>
<dbReference type="Pfam" id="PF16296">
    <property type="entry name" value="TM_PBP2_N"/>
    <property type="match status" value="1"/>
</dbReference>
<evidence type="ECO:0000256" key="11">
    <source>
        <dbReference type="SAM" id="MobiDB-lite"/>
    </source>
</evidence>
<keyword evidence="4 10" id="KW-1003">Cell membrane</keyword>
<dbReference type="Proteomes" id="UP000249341">
    <property type="component" value="Unassembled WGS sequence"/>
</dbReference>
<dbReference type="SUPFAM" id="SSF160964">
    <property type="entry name" value="MalF N-terminal region-like"/>
    <property type="match status" value="1"/>
</dbReference>
<comment type="caution">
    <text evidence="13">The sequence shown here is derived from an EMBL/GenBank/DDBJ whole genome shotgun (WGS) entry which is preliminary data.</text>
</comment>
<protein>
    <recommendedName>
        <fullName evidence="10">Maltose/maltodextrin transport system permease protein</fullName>
    </recommendedName>
</protein>
<evidence type="ECO:0000313" key="13">
    <source>
        <dbReference type="EMBL" id="RAK26671.1"/>
    </source>
</evidence>
<dbReference type="GO" id="GO:0015423">
    <property type="term" value="F:ABC-type maltose transporter activity"/>
    <property type="evidence" value="ECO:0007669"/>
    <property type="project" value="TreeGrafter"/>
</dbReference>
<feature type="transmembrane region" description="Helical" evidence="9">
    <location>
        <begin position="307"/>
        <end position="330"/>
    </location>
</feature>
<dbReference type="SUPFAM" id="SSF161098">
    <property type="entry name" value="MetI-like"/>
    <property type="match status" value="1"/>
</dbReference>
<evidence type="ECO:0000256" key="8">
    <source>
        <dbReference type="ARBA" id="ARBA00023136"/>
    </source>
</evidence>
<evidence type="ECO:0000256" key="7">
    <source>
        <dbReference type="ARBA" id="ARBA00022989"/>
    </source>
</evidence>
<feature type="transmembrane region" description="Helical" evidence="9">
    <location>
        <begin position="342"/>
        <end position="363"/>
    </location>
</feature>
<keyword evidence="5 10" id="KW-0762">Sugar transport</keyword>
<dbReference type="CDD" id="cd06261">
    <property type="entry name" value="TM_PBP2"/>
    <property type="match status" value="1"/>
</dbReference>
<dbReference type="Gene3D" id="3.10.650.10">
    <property type="entry name" value="MalF N-terminal region-like"/>
    <property type="match status" value="1"/>
</dbReference>
<feature type="transmembrane region" description="Helical" evidence="9">
    <location>
        <begin position="439"/>
        <end position="458"/>
    </location>
</feature>
<proteinExistence type="inferred from homology"/>
<dbReference type="InterPro" id="IPR032550">
    <property type="entry name" value="TM_PBP2_N"/>
</dbReference>
<comment type="subcellular location">
    <subcellularLocation>
        <location evidence="1 9">Cell membrane</location>
        <topology evidence="1 9">Multi-pass membrane protein</topology>
    </subcellularLocation>
</comment>
<dbReference type="EMBL" id="QLMJ01000026">
    <property type="protein sequence ID" value="RAK26671.1"/>
    <property type="molecule type" value="Genomic_DNA"/>
</dbReference>
<dbReference type="Pfam" id="PF00528">
    <property type="entry name" value="BPD_transp_1"/>
    <property type="match status" value="1"/>
</dbReference>
<dbReference type="GO" id="GO:0042956">
    <property type="term" value="P:maltodextrin transmembrane transport"/>
    <property type="evidence" value="ECO:0007669"/>
    <property type="project" value="TreeGrafter"/>
</dbReference>
<feature type="transmembrane region" description="Helical" evidence="9">
    <location>
        <begin position="383"/>
        <end position="403"/>
    </location>
</feature>